<accession>A0A927CAT1</accession>
<dbReference type="Proteomes" id="UP000639396">
    <property type="component" value="Unassembled WGS sequence"/>
</dbReference>
<evidence type="ECO:0000256" key="1">
    <source>
        <dbReference type="SAM" id="Phobius"/>
    </source>
</evidence>
<protein>
    <submittedName>
        <fullName evidence="2">Uncharacterized protein</fullName>
    </submittedName>
</protein>
<keyword evidence="3" id="KW-1185">Reference proteome</keyword>
<dbReference type="EMBL" id="JACXJA010000017">
    <property type="protein sequence ID" value="MBD2863167.1"/>
    <property type="molecule type" value="Genomic_DNA"/>
</dbReference>
<name>A0A927CAT1_9BACL</name>
<organism evidence="2 3">
    <name type="scientific">Paenibacillus oceani</name>
    <dbReference type="NCBI Taxonomy" id="2772510"/>
    <lineage>
        <taxon>Bacteria</taxon>
        <taxon>Bacillati</taxon>
        <taxon>Bacillota</taxon>
        <taxon>Bacilli</taxon>
        <taxon>Bacillales</taxon>
        <taxon>Paenibacillaceae</taxon>
        <taxon>Paenibacillus</taxon>
    </lineage>
</organism>
<dbReference type="AlphaFoldDB" id="A0A927CAT1"/>
<comment type="caution">
    <text evidence="2">The sequence shown here is derived from an EMBL/GenBank/DDBJ whole genome shotgun (WGS) entry which is preliminary data.</text>
</comment>
<sequence>MRSNKLLLLVIVELIIAIAFAVTSILVFLYQKDDLWMQTVLVLGGIAGVWNGYYLIKQRQNQVTRRRGPAKPSPKSKR</sequence>
<evidence type="ECO:0000313" key="2">
    <source>
        <dbReference type="EMBL" id="MBD2863167.1"/>
    </source>
</evidence>
<reference evidence="2" key="1">
    <citation type="submission" date="2020-09" db="EMBL/GenBank/DDBJ databases">
        <title>A novel bacterium of genus Paenibacillus, isolated from South China Sea.</title>
        <authorList>
            <person name="Huang H."/>
            <person name="Mo K."/>
            <person name="Hu Y."/>
        </authorList>
    </citation>
    <scope>NUCLEOTIDE SEQUENCE</scope>
    <source>
        <strain evidence="2">IB182363</strain>
    </source>
</reference>
<keyword evidence="1" id="KW-0472">Membrane</keyword>
<feature type="transmembrane region" description="Helical" evidence="1">
    <location>
        <begin position="7"/>
        <end position="29"/>
    </location>
</feature>
<evidence type="ECO:0000313" key="3">
    <source>
        <dbReference type="Proteomes" id="UP000639396"/>
    </source>
</evidence>
<dbReference type="RefSeq" id="WP_190928725.1">
    <property type="nucleotide sequence ID" value="NZ_JACXJA010000017.1"/>
</dbReference>
<gene>
    <name evidence="2" type="ORF">IDH45_14335</name>
</gene>
<proteinExistence type="predicted"/>
<feature type="transmembrane region" description="Helical" evidence="1">
    <location>
        <begin position="35"/>
        <end position="56"/>
    </location>
</feature>
<keyword evidence="1" id="KW-1133">Transmembrane helix</keyword>
<keyword evidence="1" id="KW-0812">Transmembrane</keyword>